<dbReference type="Gene3D" id="1.10.150.130">
    <property type="match status" value="1"/>
</dbReference>
<dbReference type="InterPro" id="IPR050090">
    <property type="entry name" value="Tyrosine_recombinase_XerCD"/>
</dbReference>
<feature type="domain" description="Tyr recombinase" evidence="5">
    <location>
        <begin position="131"/>
        <end position="322"/>
    </location>
</feature>
<evidence type="ECO:0000256" key="4">
    <source>
        <dbReference type="PROSITE-ProRule" id="PRU01248"/>
    </source>
</evidence>
<keyword evidence="2 4" id="KW-0238">DNA-binding</keyword>
<feature type="domain" description="Core-binding (CB)" evidence="6">
    <location>
        <begin position="20"/>
        <end position="108"/>
    </location>
</feature>
<proteinExistence type="predicted"/>
<dbReference type="RefSeq" id="WP_208565937.1">
    <property type="nucleotide sequence ID" value="NZ_JAGFWR010000002.1"/>
</dbReference>
<evidence type="ECO:0000259" key="6">
    <source>
        <dbReference type="PROSITE" id="PS51900"/>
    </source>
</evidence>
<dbReference type="PROSITE" id="PS51900">
    <property type="entry name" value="CB"/>
    <property type="match status" value="1"/>
</dbReference>
<dbReference type="Proteomes" id="UP000671399">
    <property type="component" value="Unassembled WGS sequence"/>
</dbReference>
<evidence type="ECO:0000313" key="7">
    <source>
        <dbReference type="EMBL" id="MBO4160240.1"/>
    </source>
</evidence>
<dbReference type="InterPro" id="IPR011010">
    <property type="entry name" value="DNA_brk_join_enz"/>
</dbReference>
<comment type="caution">
    <text evidence="7">The sequence shown here is derived from an EMBL/GenBank/DDBJ whole genome shotgun (WGS) entry which is preliminary data.</text>
</comment>
<evidence type="ECO:0000256" key="1">
    <source>
        <dbReference type="ARBA" id="ARBA00022908"/>
    </source>
</evidence>
<dbReference type="PANTHER" id="PTHR30349:SF81">
    <property type="entry name" value="TYROSINE RECOMBINASE XERC"/>
    <property type="match status" value="1"/>
</dbReference>
<dbReference type="PROSITE" id="PS51898">
    <property type="entry name" value="TYR_RECOMBINASE"/>
    <property type="match status" value="1"/>
</dbReference>
<dbReference type="InterPro" id="IPR002104">
    <property type="entry name" value="Integrase_catalytic"/>
</dbReference>
<organism evidence="7 8">
    <name type="scientific">Micromonospora antibiotica</name>
    <dbReference type="NCBI Taxonomy" id="2807623"/>
    <lineage>
        <taxon>Bacteria</taxon>
        <taxon>Bacillati</taxon>
        <taxon>Actinomycetota</taxon>
        <taxon>Actinomycetes</taxon>
        <taxon>Micromonosporales</taxon>
        <taxon>Micromonosporaceae</taxon>
        <taxon>Micromonospora</taxon>
    </lineage>
</organism>
<dbReference type="Gene3D" id="1.10.443.10">
    <property type="entry name" value="Intergrase catalytic core"/>
    <property type="match status" value="1"/>
</dbReference>
<dbReference type="InterPro" id="IPR004107">
    <property type="entry name" value="Integrase_SAM-like_N"/>
</dbReference>
<protein>
    <submittedName>
        <fullName evidence="7">Tyrosine-type recombinase/integrase</fullName>
    </submittedName>
</protein>
<dbReference type="InterPro" id="IPR010998">
    <property type="entry name" value="Integrase_recombinase_N"/>
</dbReference>
<dbReference type="EMBL" id="JAGFWR010000002">
    <property type="protein sequence ID" value="MBO4160240.1"/>
    <property type="molecule type" value="Genomic_DNA"/>
</dbReference>
<dbReference type="SUPFAM" id="SSF56349">
    <property type="entry name" value="DNA breaking-rejoining enzymes"/>
    <property type="match status" value="1"/>
</dbReference>
<keyword evidence="8" id="KW-1185">Reference proteome</keyword>
<evidence type="ECO:0000256" key="2">
    <source>
        <dbReference type="ARBA" id="ARBA00023125"/>
    </source>
</evidence>
<dbReference type="InterPro" id="IPR044068">
    <property type="entry name" value="CB"/>
</dbReference>
<keyword evidence="3" id="KW-0233">DNA recombination</keyword>
<dbReference type="PANTHER" id="PTHR30349">
    <property type="entry name" value="PHAGE INTEGRASE-RELATED"/>
    <property type="match status" value="1"/>
</dbReference>
<keyword evidence="1" id="KW-0229">DNA integration</keyword>
<reference evidence="7 8" key="1">
    <citation type="submission" date="2021-03" db="EMBL/GenBank/DDBJ databases">
        <authorList>
            <person name="Lee D.-H."/>
        </authorList>
    </citation>
    <scope>NUCLEOTIDE SEQUENCE [LARGE SCALE GENOMIC DNA]</scope>
    <source>
        <strain evidence="7 8">MMS20-R2-23</strain>
    </source>
</reference>
<evidence type="ECO:0000313" key="8">
    <source>
        <dbReference type="Proteomes" id="UP000671399"/>
    </source>
</evidence>
<dbReference type="Pfam" id="PF02899">
    <property type="entry name" value="Phage_int_SAM_1"/>
    <property type="match status" value="1"/>
</dbReference>
<dbReference type="Pfam" id="PF00589">
    <property type="entry name" value="Phage_integrase"/>
    <property type="match status" value="1"/>
</dbReference>
<gene>
    <name evidence="7" type="ORF">JQN83_05370</name>
</gene>
<dbReference type="InterPro" id="IPR013762">
    <property type="entry name" value="Integrase-like_cat_sf"/>
</dbReference>
<evidence type="ECO:0000259" key="5">
    <source>
        <dbReference type="PROSITE" id="PS51898"/>
    </source>
</evidence>
<name>A0ABS3V3Q6_9ACTN</name>
<accession>A0ABS3V3Q6</accession>
<evidence type="ECO:0000256" key="3">
    <source>
        <dbReference type="ARBA" id="ARBA00023172"/>
    </source>
</evidence>
<sequence length="332" mass="35895">MLRPDVPVLPRASARPALTGTPVDFTEAWLRNRRLSAHTRDAYRRDIAGWLTWCAAGDLDPLRANFLDVNAYARQLEATPSARSGRPLTPATVARKLSALSSWYEFLVKLRAVDANPVAGADRPRIDRDHSVTVGLTPQEVDALLAAADTDTGPTAARNRAAVALLADLGLRVGELVSLDLTDLGAERGHRSVRFVGKGGKARRRALTPGTAHAVDAYLADRAATAGVSVDALTGPLLATATGGRLDRHSVFRLVRRLAETAGIAAAAKLSPHSLRHAFATTAREEGVPLEDVQDAMGHADPRTTRRYDRDRHNLDRDPAYAIWAARARRRS</sequence>